<dbReference type="RefSeq" id="WP_348263875.1">
    <property type="nucleotide sequence ID" value="NZ_CP121196.1"/>
</dbReference>
<gene>
    <name evidence="1" type="ORF">P8935_04775</name>
</gene>
<proteinExistence type="predicted"/>
<dbReference type="AlphaFoldDB" id="A0AAU7DL84"/>
<organism evidence="1">
    <name type="scientific">Telmatobacter sp. DSM 110680</name>
    <dbReference type="NCBI Taxonomy" id="3036704"/>
    <lineage>
        <taxon>Bacteria</taxon>
        <taxon>Pseudomonadati</taxon>
        <taxon>Acidobacteriota</taxon>
        <taxon>Terriglobia</taxon>
        <taxon>Terriglobales</taxon>
        <taxon>Acidobacteriaceae</taxon>
        <taxon>Telmatobacter</taxon>
    </lineage>
</organism>
<accession>A0AAU7DL84</accession>
<evidence type="ECO:0000313" key="1">
    <source>
        <dbReference type="EMBL" id="XBH18649.1"/>
    </source>
</evidence>
<reference evidence="1" key="1">
    <citation type="submission" date="2023-03" db="EMBL/GenBank/DDBJ databases">
        <title>Edaphobacter sp.</title>
        <authorList>
            <person name="Huber K.J."/>
            <person name="Papendorf J."/>
            <person name="Pilke C."/>
            <person name="Bunk B."/>
            <person name="Sproeer C."/>
            <person name="Pester M."/>
        </authorList>
    </citation>
    <scope>NUCLEOTIDE SEQUENCE</scope>
    <source>
        <strain evidence="1">DSM 110680</strain>
    </source>
</reference>
<dbReference type="EMBL" id="CP121196">
    <property type="protein sequence ID" value="XBH18649.1"/>
    <property type="molecule type" value="Genomic_DNA"/>
</dbReference>
<sequence length="396" mass="42595">MATANSVSDANATVTPVRAGLLVFIAPMAAESLEGIFANLTASFPAEEIAIATPNDTSGTAYPALRVIATQATNSVWPLSATDFLSAANAAKENEAPTVLMLGPGADSLSTAALRDLANAVSDTTFDLAVPHYSLPPNAGLVNSAILYPLTRALFGSRVRFPLSIDMAFSARMADRLATTSQRFVNLNQADAIVWPVSEAALAGLSVDEIDVGTRVLPQPAEPNINAILSLVTGSLFADIEAKAAFWQRPRRLPPERPPFPAIHAIEGDVDIAPMVEAFRLAFSNLQEIWSLVLAPNSLLGLKRLSVVEPAAFRMPENLWARVVFDFLVAYRLRTINRGHLLGALIPLYLAWVAGHINVVKSGTSSEVHVEAVAAAFESDKQYIVSRWRWPDRFNS</sequence>
<protein>
    <submittedName>
        <fullName evidence="1">Uncharacterized protein</fullName>
    </submittedName>
</protein>
<name>A0AAU7DL84_9BACT</name>